<dbReference type="AlphaFoldDB" id="A0A1H6FAP6"/>
<dbReference type="Proteomes" id="UP000236724">
    <property type="component" value="Unassembled WGS sequence"/>
</dbReference>
<dbReference type="Pfam" id="PF13711">
    <property type="entry name" value="DUF4160"/>
    <property type="match status" value="1"/>
</dbReference>
<dbReference type="InterPro" id="IPR025427">
    <property type="entry name" value="DUF4160"/>
</dbReference>
<accession>A0A1H6FAP6</accession>
<evidence type="ECO:0000313" key="3">
    <source>
        <dbReference type="EMBL" id="SEH07399.1"/>
    </source>
</evidence>
<name>A0A1H6FAP6_9GAMM</name>
<dbReference type="EMBL" id="FMSV02000368">
    <property type="protein sequence ID" value="SEH05646.1"/>
    <property type="molecule type" value="Genomic_DNA"/>
</dbReference>
<keyword evidence="4" id="KW-1185">Reference proteome</keyword>
<protein>
    <recommendedName>
        <fullName evidence="5">DUF4160 domain-containing protein</fullName>
    </recommendedName>
</protein>
<gene>
    <name evidence="1" type="ORF">MBHS_01501</name>
    <name evidence="2" type="ORF">MBHS_03054</name>
    <name evidence="3" type="ORF">MBHS_03274</name>
</gene>
<evidence type="ECO:0000313" key="1">
    <source>
        <dbReference type="EMBL" id="SEH05646.1"/>
    </source>
</evidence>
<dbReference type="EMBL" id="FMSV02000522">
    <property type="protein sequence ID" value="SEH07180.1"/>
    <property type="molecule type" value="Genomic_DNA"/>
</dbReference>
<evidence type="ECO:0000313" key="4">
    <source>
        <dbReference type="Proteomes" id="UP000236724"/>
    </source>
</evidence>
<proteinExistence type="predicted"/>
<reference evidence="2 4" key="1">
    <citation type="submission" date="2016-10" db="EMBL/GenBank/DDBJ databases">
        <authorList>
            <person name="de Groot N.N."/>
        </authorList>
    </citation>
    <scope>NUCLEOTIDE SEQUENCE [LARGE SCALE GENOMIC DNA]</scope>
    <source>
        <strain evidence="2">MBHS1</strain>
    </source>
</reference>
<organism evidence="2 4">
    <name type="scientific">Candidatus Venteria ishoeyi</name>
    <dbReference type="NCBI Taxonomy" id="1899563"/>
    <lineage>
        <taxon>Bacteria</taxon>
        <taxon>Pseudomonadati</taxon>
        <taxon>Pseudomonadota</taxon>
        <taxon>Gammaproteobacteria</taxon>
        <taxon>Thiotrichales</taxon>
        <taxon>Thiotrichaceae</taxon>
        <taxon>Venteria</taxon>
    </lineage>
</organism>
<dbReference type="EMBL" id="FMSV02000529">
    <property type="protein sequence ID" value="SEH07399.1"/>
    <property type="molecule type" value="Genomic_DNA"/>
</dbReference>
<evidence type="ECO:0000313" key="2">
    <source>
        <dbReference type="EMBL" id="SEH07180.1"/>
    </source>
</evidence>
<evidence type="ECO:0008006" key="5">
    <source>
        <dbReference type="Google" id="ProtNLM"/>
    </source>
</evidence>
<sequence>MHVHVQSPDGEAKFWLEPEIELAKNYRFSRKQLKALESLIEEHYHELTNSWERHFRC</sequence>